<evidence type="ECO:0000313" key="2">
    <source>
        <dbReference type="Proteomes" id="UP001162992"/>
    </source>
</evidence>
<dbReference type="Proteomes" id="UP001162992">
    <property type="component" value="Chromosome 5"/>
</dbReference>
<keyword evidence="2" id="KW-1185">Reference proteome</keyword>
<protein>
    <submittedName>
        <fullName evidence="1">Uncharacterized protein</fullName>
    </submittedName>
</protein>
<evidence type="ECO:0000313" key="1">
    <source>
        <dbReference type="EMBL" id="KAJ7557171.1"/>
    </source>
</evidence>
<comment type="caution">
    <text evidence="1">The sequence shown here is derived from an EMBL/GenBank/DDBJ whole genome shotgun (WGS) entry which is preliminary data.</text>
</comment>
<dbReference type="EMBL" id="CM055096">
    <property type="protein sequence ID" value="KAJ7557171.1"/>
    <property type="molecule type" value="Genomic_DNA"/>
</dbReference>
<name>A0ACC2DSA7_DIPCM</name>
<sequence length="214" mass="23994">MAIGPAKDKIEDASLFMAGMLILQKKIGLKEKAPKEAVIPRLSSSPSISSLSVPSSSVPSITTSHSAFYMATIGNSSSNSLETKEADMEVASRYAQEASRVSSSDEENGMPLLEIEDVRLFLRKAGHVWDKIRRFGLPETSWKNKAPWHNPRPDFLAKGLEWPPESFDSEEQRREYYRKARERRPFLVGTPPTWTFMLANVGLLAFLIYNPFGT</sequence>
<accession>A0ACC2DSA7</accession>
<organism evidence="1 2">
    <name type="scientific">Diphasiastrum complanatum</name>
    <name type="common">Issler's clubmoss</name>
    <name type="synonym">Lycopodium complanatum</name>
    <dbReference type="NCBI Taxonomy" id="34168"/>
    <lineage>
        <taxon>Eukaryota</taxon>
        <taxon>Viridiplantae</taxon>
        <taxon>Streptophyta</taxon>
        <taxon>Embryophyta</taxon>
        <taxon>Tracheophyta</taxon>
        <taxon>Lycopodiopsida</taxon>
        <taxon>Lycopodiales</taxon>
        <taxon>Lycopodiaceae</taxon>
        <taxon>Lycopodioideae</taxon>
        <taxon>Diphasiastrum</taxon>
    </lineage>
</organism>
<proteinExistence type="predicted"/>
<reference evidence="2" key="1">
    <citation type="journal article" date="2024" name="Proc. Natl. Acad. Sci. U.S.A.">
        <title>Extraordinary preservation of gene collinearity over three hundred million years revealed in homosporous lycophytes.</title>
        <authorList>
            <person name="Li C."/>
            <person name="Wickell D."/>
            <person name="Kuo L.Y."/>
            <person name="Chen X."/>
            <person name="Nie B."/>
            <person name="Liao X."/>
            <person name="Peng D."/>
            <person name="Ji J."/>
            <person name="Jenkins J."/>
            <person name="Williams M."/>
            <person name="Shu S."/>
            <person name="Plott C."/>
            <person name="Barry K."/>
            <person name="Rajasekar S."/>
            <person name="Grimwood J."/>
            <person name="Han X."/>
            <person name="Sun S."/>
            <person name="Hou Z."/>
            <person name="He W."/>
            <person name="Dai G."/>
            <person name="Sun C."/>
            <person name="Schmutz J."/>
            <person name="Leebens-Mack J.H."/>
            <person name="Li F.W."/>
            <person name="Wang L."/>
        </authorList>
    </citation>
    <scope>NUCLEOTIDE SEQUENCE [LARGE SCALE GENOMIC DNA]</scope>
    <source>
        <strain evidence="2">cv. PW_Plant_1</strain>
    </source>
</reference>
<gene>
    <name evidence="1" type="ORF">O6H91_05G114700</name>
</gene>